<dbReference type="RefSeq" id="WP_103017108.1">
    <property type="nucleotide sequence ID" value="NZ_CALTSG010000023.1"/>
</dbReference>
<reference evidence="3" key="1">
    <citation type="submission" date="2022-08" db="EMBL/GenBank/DDBJ databases">
        <title>Genomic Encyclopedia of Type Strains, Phase V (KMG-V): Genome sequencing to study the core and pangenomes of soil and plant-associated prokaryotes.</title>
        <authorList>
            <person name="Whitman W."/>
        </authorList>
    </citation>
    <scope>NUCLEOTIDE SEQUENCE</scope>
    <source>
        <strain evidence="1">0</strain>
        <strain evidence="2">SP2016B</strain>
        <strain evidence="3">SP3012</strain>
    </source>
</reference>
<dbReference type="AlphaFoldDB" id="A0A9X2UMN6"/>
<name>A0A9X2UMN6_9BACT</name>
<evidence type="ECO:0000313" key="1">
    <source>
        <dbReference type="EMBL" id="MCS3676332.1"/>
    </source>
</evidence>
<proteinExistence type="predicted"/>
<dbReference type="EMBL" id="JANUAU010000001">
    <property type="protein sequence ID" value="MCS3676332.1"/>
    <property type="molecule type" value="Genomic_DNA"/>
</dbReference>
<comment type="caution">
    <text evidence="3">The sequence shown here is derived from an EMBL/GenBank/DDBJ whole genome shotgun (WGS) entry which is preliminary data.</text>
</comment>
<accession>A0A9X2UMN6</accession>
<dbReference type="Proteomes" id="UP001155040">
    <property type="component" value="Unassembled WGS sequence"/>
</dbReference>
<evidence type="ECO:0000313" key="2">
    <source>
        <dbReference type="EMBL" id="MCS3863498.1"/>
    </source>
</evidence>
<dbReference type="Proteomes" id="UP001155027">
    <property type="component" value="Unassembled WGS sequence"/>
</dbReference>
<dbReference type="Proteomes" id="UP001155034">
    <property type="component" value="Unassembled WGS sequence"/>
</dbReference>
<sequence>METEFGMISSQTEKEEAMRQIAQDLGLEDDYVPPVESTVNDDEEAYAARLAVRTRYTELFDRCEIREDPDWDDPWEKMNAELNAYLEGGDTIYPDVENKI</sequence>
<gene>
    <name evidence="1" type="ORF">GGP71_000228</name>
    <name evidence="2" type="ORF">GGP82_000029</name>
    <name evidence="3" type="ORF">GGQ01_002448</name>
</gene>
<protein>
    <submittedName>
        <fullName evidence="3">Uncharacterized protein</fullName>
    </submittedName>
</protein>
<evidence type="ECO:0000313" key="4">
    <source>
        <dbReference type="Proteomes" id="UP001155040"/>
    </source>
</evidence>
<dbReference type="EMBL" id="JANUBF010000018">
    <property type="protein sequence ID" value="MCS4037367.1"/>
    <property type="molecule type" value="Genomic_DNA"/>
</dbReference>
<organism evidence="3 4">
    <name type="scientific">Salinibacter ruber</name>
    <dbReference type="NCBI Taxonomy" id="146919"/>
    <lineage>
        <taxon>Bacteria</taxon>
        <taxon>Pseudomonadati</taxon>
        <taxon>Rhodothermota</taxon>
        <taxon>Rhodothermia</taxon>
        <taxon>Rhodothermales</taxon>
        <taxon>Salinibacteraceae</taxon>
        <taxon>Salinibacter</taxon>
    </lineage>
</organism>
<evidence type="ECO:0000313" key="3">
    <source>
        <dbReference type="EMBL" id="MCS4037367.1"/>
    </source>
</evidence>
<dbReference type="EMBL" id="JANTYZ010000001">
    <property type="protein sequence ID" value="MCS3863498.1"/>
    <property type="molecule type" value="Genomic_DNA"/>
</dbReference>